<dbReference type="PANTHER" id="PTHR11772">
    <property type="entry name" value="ASPARAGINE SYNTHETASE"/>
    <property type="match status" value="1"/>
</dbReference>
<evidence type="ECO:0000256" key="6">
    <source>
        <dbReference type="ARBA" id="ARBA00022840"/>
    </source>
</evidence>
<keyword evidence="4" id="KW-0028">Amino-acid biosynthesis</keyword>
<keyword evidence="8" id="KW-0315">Glutamine amidotransferase</keyword>
<dbReference type="EMBL" id="LR890047">
    <property type="protein sequence ID" value="CAD6509745.1"/>
    <property type="molecule type" value="Genomic_DNA"/>
</dbReference>
<evidence type="ECO:0000256" key="7">
    <source>
        <dbReference type="ARBA" id="ARBA00022888"/>
    </source>
</evidence>
<keyword evidence="12" id="KW-1185">Reference proteome</keyword>
<evidence type="ECO:0000256" key="4">
    <source>
        <dbReference type="ARBA" id="ARBA00022605"/>
    </source>
</evidence>
<evidence type="ECO:0000256" key="1">
    <source>
        <dbReference type="ARBA" id="ARBA00005187"/>
    </source>
</evidence>
<dbReference type="PROSITE" id="PS51278">
    <property type="entry name" value="GATASE_TYPE_2"/>
    <property type="match status" value="1"/>
</dbReference>
<dbReference type="Proteomes" id="UP000683585">
    <property type="component" value="Chromosome"/>
</dbReference>
<dbReference type="InterPro" id="IPR017932">
    <property type="entry name" value="GATase_2_dom"/>
</dbReference>
<evidence type="ECO:0000259" key="10">
    <source>
        <dbReference type="PROSITE" id="PS51278"/>
    </source>
</evidence>
<dbReference type="FunFam" id="3.40.50.620:FF:000031">
    <property type="entry name" value="Asparagine synthase B"/>
    <property type="match status" value="1"/>
</dbReference>
<proteinExistence type="predicted"/>
<sequence>MCSIFAVLDLKTDPMKLQKKAIELSGLMRHRGPDCFGLYASDHAILAHERLSIVDIKNGAQPLYNAAHTQALAVNGEIYNHQELRRLLKNSYKFQTSSDCEVILALYAQKGSDFLNDLNGMFAFIIYDADKQRYLIGRDHLGIIPLYMGYDEHSNFYLASEMKALIPICCTIKEFPPGSYMSSEEGKIHRYYYRNWFKFENIKYNISYPHQVKNALEDAVRNHLMSEVPYGVLLSGGLDSSIIAAITKKFMTSHAGYDQNTAILQSQLHSFAVGLEDSPDLKAAHVVAKHLGIIHHEINFTIEEGLDAIRDVIYHIETYDVTTIRASVPMYLMARRIKDMGIKMVLSGEGADEVFGGYLYFHKAPNSQEFHEETVRKLLSLHKYDCVRANKSMSAWGLEARVPFLDKKFLDVAMSLNPKDKMCGNGKIEKYIMRKCFSSYLPHSIAWRQKEQFSDGVGYTWIDILKNTASQQISNKMLSNAHEIFPYNTPLSKEGYLYRKIFAEMFPVPGAAECVPIGRSVACSSGRAAEWDESFRTIDDPSGRSVSTHQHAYKT</sequence>
<dbReference type="InterPro" id="IPR001962">
    <property type="entry name" value="Asn_synthase"/>
</dbReference>
<comment type="pathway">
    <text evidence="1">Amino-acid biosynthesis; L-asparagine biosynthesis; L-asparagine from L-aspartate (L-Gln route): step 1/1.</text>
</comment>
<dbReference type="CDD" id="cd00712">
    <property type="entry name" value="AsnB"/>
    <property type="match status" value="1"/>
</dbReference>
<dbReference type="NCBIfam" id="TIGR01536">
    <property type="entry name" value="asn_synth_AEB"/>
    <property type="match status" value="1"/>
</dbReference>
<dbReference type="PIRSF" id="PIRSF001589">
    <property type="entry name" value="Asn_synthetase_glu-h"/>
    <property type="match status" value="1"/>
</dbReference>
<dbReference type="InterPro" id="IPR006426">
    <property type="entry name" value="Asn_synth_AEB"/>
</dbReference>
<evidence type="ECO:0000313" key="12">
    <source>
        <dbReference type="Proteomes" id="UP000683585"/>
    </source>
</evidence>
<dbReference type="NCBIfam" id="NF006949">
    <property type="entry name" value="PRK09431.1"/>
    <property type="match status" value="1"/>
</dbReference>
<evidence type="ECO:0000256" key="5">
    <source>
        <dbReference type="ARBA" id="ARBA00022741"/>
    </source>
</evidence>
<accession>A0A8E4MEV3</accession>
<feature type="domain" description="Glutamine amidotransferase type-2" evidence="10">
    <location>
        <begin position="2"/>
        <end position="186"/>
    </location>
</feature>
<reference evidence="11" key="1">
    <citation type="submission" date="2020-10" db="EMBL/GenBank/DDBJ databases">
        <authorList>
            <person name="Szabo G."/>
        </authorList>
    </citation>
    <scope>NUCLEOTIDE SEQUENCE</scope>
    <source>
        <strain evidence="11">PROFFT</strain>
    </source>
</reference>
<keyword evidence="5" id="KW-0547">Nucleotide-binding</keyword>
<dbReference type="AlphaFoldDB" id="A0A8E4MEV3"/>
<keyword evidence="6" id="KW-0067">ATP-binding</keyword>
<evidence type="ECO:0000256" key="9">
    <source>
        <dbReference type="ARBA" id="ARBA00048741"/>
    </source>
</evidence>
<gene>
    <name evidence="11" type="primary">asnB</name>
    <name evidence="11" type="ORF">PROFFT_A_02950</name>
</gene>
<dbReference type="Pfam" id="PF13537">
    <property type="entry name" value="GATase_7"/>
    <property type="match status" value="1"/>
</dbReference>
<dbReference type="InterPro" id="IPR050795">
    <property type="entry name" value="Asn_Synthetase"/>
</dbReference>
<evidence type="ECO:0000313" key="11">
    <source>
        <dbReference type="EMBL" id="CAD6509745.1"/>
    </source>
</evidence>
<keyword evidence="3 11" id="KW-0436">Ligase</keyword>
<dbReference type="GO" id="GO:0004066">
    <property type="term" value="F:asparagine synthase (glutamine-hydrolyzing) activity"/>
    <property type="evidence" value="ECO:0007669"/>
    <property type="project" value="UniProtKB-EC"/>
</dbReference>
<name>A0A8E4MEV3_9ENTR</name>
<evidence type="ECO:0000256" key="3">
    <source>
        <dbReference type="ARBA" id="ARBA00022598"/>
    </source>
</evidence>
<protein>
    <recommendedName>
        <fullName evidence="2">asparagine synthase (glutamine-hydrolyzing)</fullName>
        <ecNumber evidence="2">6.3.5.4</ecNumber>
    </recommendedName>
</protein>
<organism evidence="11 12">
    <name type="scientific">Candidatus Profftia tarda</name>
    <dbReference type="NCBI Taxonomy" id="1177216"/>
    <lineage>
        <taxon>Bacteria</taxon>
        <taxon>Pseudomonadati</taxon>
        <taxon>Pseudomonadota</taxon>
        <taxon>Gammaproteobacteria</taxon>
        <taxon>Enterobacterales</taxon>
        <taxon>Enterobacteriaceae</taxon>
        <taxon>Candidatus Profftia</taxon>
    </lineage>
</organism>
<evidence type="ECO:0000256" key="2">
    <source>
        <dbReference type="ARBA" id="ARBA00012737"/>
    </source>
</evidence>
<evidence type="ECO:0000256" key="8">
    <source>
        <dbReference type="ARBA" id="ARBA00022962"/>
    </source>
</evidence>
<dbReference type="GO" id="GO:0006529">
    <property type="term" value="P:asparagine biosynthetic process"/>
    <property type="evidence" value="ECO:0007669"/>
    <property type="project" value="UniProtKB-KW"/>
</dbReference>
<dbReference type="CDD" id="cd01991">
    <property type="entry name" value="Asn_synthase_B_C"/>
    <property type="match status" value="1"/>
</dbReference>
<dbReference type="RefSeq" id="WP_216782703.1">
    <property type="nucleotide sequence ID" value="NZ_LR890047.1"/>
</dbReference>
<dbReference type="GO" id="GO:0005829">
    <property type="term" value="C:cytosol"/>
    <property type="evidence" value="ECO:0007669"/>
    <property type="project" value="TreeGrafter"/>
</dbReference>
<keyword evidence="7" id="KW-0061">Asparagine biosynthesis</keyword>
<dbReference type="PANTHER" id="PTHR11772:SF2">
    <property type="entry name" value="ASPARAGINE SYNTHETASE [GLUTAMINE-HYDROLYZING]"/>
    <property type="match status" value="1"/>
</dbReference>
<dbReference type="Pfam" id="PF00733">
    <property type="entry name" value="Asn_synthase"/>
    <property type="match status" value="1"/>
</dbReference>
<dbReference type="GO" id="GO:0005524">
    <property type="term" value="F:ATP binding"/>
    <property type="evidence" value="ECO:0007669"/>
    <property type="project" value="UniProtKB-KW"/>
</dbReference>
<dbReference type="EC" id="6.3.5.4" evidence="2"/>
<dbReference type="KEGG" id="ptf:PROFFT_A_02950"/>
<dbReference type="InterPro" id="IPR033738">
    <property type="entry name" value="AsnB_N"/>
</dbReference>
<comment type="catalytic activity">
    <reaction evidence="9">
        <text>L-aspartate + L-glutamine + ATP + H2O = L-asparagine + L-glutamate + AMP + diphosphate + H(+)</text>
        <dbReference type="Rhea" id="RHEA:12228"/>
        <dbReference type="ChEBI" id="CHEBI:15377"/>
        <dbReference type="ChEBI" id="CHEBI:15378"/>
        <dbReference type="ChEBI" id="CHEBI:29985"/>
        <dbReference type="ChEBI" id="CHEBI:29991"/>
        <dbReference type="ChEBI" id="CHEBI:30616"/>
        <dbReference type="ChEBI" id="CHEBI:33019"/>
        <dbReference type="ChEBI" id="CHEBI:58048"/>
        <dbReference type="ChEBI" id="CHEBI:58359"/>
        <dbReference type="ChEBI" id="CHEBI:456215"/>
        <dbReference type="EC" id="6.3.5.4"/>
    </reaction>
</comment>